<sequence length="120" mass="14220">MDYIFLLLGSMIVITCFYFIVSPFFNKGEENYSNSGVRETEMPVEMIYAAVNELEMDFLMKKLTQDDFERMKKQYHTLAASYLKSETKQNRIQPKGNRDMDIVDREILKELNKIRKQKKG</sequence>
<evidence type="ECO:0000256" key="1">
    <source>
        <dbReference type="SAM" id="Phobius"/>
    </source>
</evidence>
<dbReference type="STRING" id="1637975.AN957_21375"/>
<proteinExistence type="predicted"/>
<dbReference type="RefSeq" id="WP_053477390.1">
    <property type="nucleotide sequence ID" value="NZ_CP041305.1"/>
</dbReference>
<name>A0A0Q3QRV0_9BACI</name>
<keyword evidence="1" id="KW-1133">Transmembrane helix</keyword>
<accession>A0A0Q3QRV0</accession>
<keyword evidence="1" id="KW-0472">Membrane</keyword>
<dbReference type="AlphaFoldDB" id="A0A0Q3QRV0"/>
<evidence type="ECO:0000313" key="3">
    <source>
        <dbReference type="Proteomes" id="UP000050996"/>
    </source>
</evidence>
<dbReference type="EMBL" id="LJIX01000006">
    <property type="protein sequence ID" value="KQL20897.1"/>
    <property type="molecule type" value="Genomic_DNA"/>
</dbReference>
<keyword evidence="1" id="KW-0812">Transmembrane</keyword>
<evidence type="ECO:0000313" key="2">
    <source>
        <dbReference type="EMBL" id="KQL20897.1"/>
    </source>
</evidence>
<dbReference type="PATRIC" id="fig|1637975.4.peg.4258"/>
<comment type="caution">
    <text evidence="2">The sequence shown here is derived from an EMBL/GenBank/DDBJ whole genome shotgun (WGS) entry which is preliminary data.</text>
</comment>
<keyword evidence="3" id="KW-1185">Reference proteome</keyword>
<reference evidence="2 3" key="1">
    <citation type="submission" date="2015-09" db="EMBL/GenBank/DDBJ databases">
        <title>Genome sequencing project for genomic taxonomy and phylogenomics of Bacillus-like bacteria.</title>
        <authorList>
            <person name="Liu B."/>
            <person name="Wang J."/>
            <person name="Zhu Y."/>
            <person name="Liu G."/>
            <person name="Chen Q."/>
            <person name="Chen Z."/>
            <person name="Lan J."/>
            <person name="Che J."/>
            <person name="Ge C."/>
            <person name="Shi H."/>
            <person name="Pan Z."/>
            <person name="Liu X."/>
        </authorList>
    </citation>
    <scope>NUCLEOTIDE SEQUENCE [LARGE SCALE GENOMIC DNA]</scope>
    <source>
        <strain evidence="2 3">FJAT-18043</strain>
    </source>
</reference>
<dbReference type="Proteomes" id="UP000050996">
    <property type="component" value="Unassembled WGS sequence"/>
</dbReference>
<protein>
    <submittedName>
        <fullName evidence="2">Uncharacterized protein</fullName>
    </submittedName>
</protein>
<organism evidence="2 3">
    <name type="scientific">Cytobacillus solani</name>
    <dbReference type="NCBI Taxonomy" id="1637975"/>
    <lineage>
        <taxon>Bacteria</taxon>
        <taxon>Bacillati</taxon>
        <taxon>Bacillota</taxon>
        <taxon>Bacilli</taxon>
        <taxon>Bacillales</taxon>
        <taxon>Bacillaceae</taxon>
        <taxon>Cytobacillus</taxon>
    </lineage>
</organism>
<feature type="transmembrane region" description="Helical" evidence="1">
    <location>
        <begin position="6"/>
        <end position="25"/>
    </location>
</feature>
<gene>
    <name evidence="2" type="ORF">AN957_21375</name>
</gene>